<dbReference type="CDD" id="cd04662">
    <property type="entry name" value="NUDIX_Hydrolase"/>
    <property type="match status" value="1"/>
</dbReference>
<feature type="domain" description="Nudix hydrolase" evidence="2">
    <location>
        <begin position="1"/>
        <end position="149"/>
    </location>
</feature>
<gene>
    <name evidence="3" type="ORF">MOP44_07540</name>
</gene>
<evidence type="ECO:0000259" key="2">
    <source>
        <dbReference type="PROSITE" id="PS51462"/>
    </source>
</evidence>
<proteinExistence type="predicted"/>
<evidence type="ECO:0000313" key="3">
    <source>
        <dbReference type="EMBL" id="UWZ85789.1"/>
    </source>
</evidence>
<keyword evidence="1" id="KW-0378">Hydrolase</keyword>
<dbReference type="GO" id="GO:0004081">
    <property type="term" value="F:bis(5'-nucleosyl)-tetraphosphatase (asymmetrical) activity"/>
    <property type="evidence" value="ECO:0007669"/>
    <property type="project" value="TreeGrafter"/>
</dbReference>
<dbReference type="InterPro" id="IPR000086">
    <property type="entry name" value="NUDIX_hydrolase_dom"/>
</dbReference>
<dbReference type="EMBL" id="CP093313">
    <property type="protein sequence ID" value="UWZ85789.1"/>
    <property type="molecule type" value="Genomic_DNA"/>
</dbReference>
<dbReference type="GO" id="GO:0006754">
    <property type="term" value="P:ATP biosynthetic process"/>
    <property type="evidence" value="ECO:0007669"/>
    <property type="project" value="TreeGrafter"/>
</dbReference>
<dbReference type="InterPro" id="IPR015797">
    <property type="entry name" value="NUDIX_hydrolase-like_dom_sf"/>
</dbReference>
<dbReference type="InterPro" id="IPR020084">
    <property type="entry name" value="NUDIX_hydrolase_CS"/>
</dbReference>
<dbReference type="AlphaFoldDB" id="A0A9J7BXC9"/>
<sequence length="156" mass="17659">MPRRSAGLLLFRRRNGDLEVFLAHPGGPFWTKKDLGSWTIPKGEYEPDEEPLAAARREFEEETGFKPDGEFLDLGAVTQRSGKIVAAWAVEGDCDPAQLVSNTCQVEWPPRSRRLIDVPEVDRGAWYSITEAREKIFTAQVAFLDRLIEKLSQEPD</sequence>
<dbReference type="PROSITE" id="PS00893">
    <property type="entry name" value="NUDIX_BOX"/>
    <property type="match status" value="1"/>
</dbReference>
<name>A0A9J7BXC9_9BACT</name>
<dbReference type="KEGG" id="orp:MOP44_07540"/>
<dbReference type="PROSITE" id="PS51462">
    <property type="entry name" value="NUDIX"/>
    <property type="match status" value="1"/>
</dbReference>
<dbReference type="Gene3D" id="3.90.79.10">
    <property type="entry name" value="Nucleoside Triphosphate Pyrophosphohydrolase"/>
    <property type="match status" value="1"/>
</dbReference>
<evidence type="ECO:0000256" key="1">
    <source>
        <dbReference type="ARBA" id="ARBA00022801"/>
    </source>
</evidence>
<keyword evidence="4" id="KW-1185">Reference proteome</keyword>
<dbReference type="InterPro" id="IPR051325">
    <property type="entry name" value="Nudix_hydrolase_domain"/>
</dbReference>
<dbReference type="SUPFAM" id="SSF55811">
    <property type="entry name" value="Nudix"/>
    <property type="match status" value="1"/>
</dbReference>
<dbReference type="RefSeq" id="WP_260795392.1">
    <property type="nucleotide sequence ID" value="NZ_CP093313.1"/>
</dbReference>
<dbReference type="PANTHER" id="PTHR21340">
    <property type="entry name" value="DIADENOSINE 5,5-P1,P4-TETRAPHOSPHATE PYROPHOSPHOHYDROLASE MUTT"/>
    <property type="match status" value="1"/>
</dbReference>
<reference evidence="3" key="1">
    <citation type="submission" date="2021-04" db="EMBL/GenBank/DDBJ databases">
        <title>Phylogenetic analysis of Acidobacteriaceae.</title>
        <authorList>
            <person name="Qiu L."/>
            <person name="Zhang Q."/>
        </authorList>
    </citation>
    <scope>NUCLEOTIDE SEQUENCE</scope>
    <source>
        <strain evidence="3">DSM 25168</strain>
    </source>
</reference>
<dbReference type="Pfam" id="PF00293">
    <property type="entry name" value="NUDIX"/>
    <property type="match status" value="1"/>
</dbReference>
<dbReference type="PANTHER" id="PTHR21340:SF7">
    <property type="entry name" value="NUDIX HYDROLASE DOMAIN-CONTAINING PROTEIN"/>
    <property type="match status" value="1"/>
</dbReference>
<dbReference type="Proteomes" id="UP001059380">
    <property type="component" value="Chromosome"/>
</dbReference>
<organism evidence="3 4">
    <name type="scientific">Occallatibacter riparius</name>
    <dbReference type="NCBI Taxonomy" id="1002689"/>
    <lineage>
        <taxon>Bacteria</taxon>
        <taxon>Pseudomonadati</taxon>
        <taxon>Acidobacteriota</taxon>
        <taxon>Terriglobia</taxon>
        <taxon>Terriglobales</taxon>
        <taxon>Acidobacteriaceae</taxon>
        <taxon>Occallatibacter</taxon>
    </lineage>
</organism>
<protein>
    <submittedName>
        <fullName evidence="3">NUDIX domain-containing protein</fullName>
    </submittedName>
</protein>
<accession>A0A9J7BXC9</accession>
<dbReference type="GO" id="GO:0006167">
    <property type="term" value="P:AMP biosynthetic process"/>
    <property type="evidence" value="ECO:0007669"/>
    <property type="project" value="TreeGrafter"/>
</dbReference>
<evidence type="ECO:0000313" key="4">
    <source>
        <dbReference type="Proteomes" id="UP001059380"/>
    </source>
</evidence>